<dbReference type="PRINTS" id="PR00342">
    <property type="entry name" value="RHESUSRHD"/>
</dbReference>
<feature type="transmembrane region" description="Helical" evidence="6">
    <location>
        <begin position="45"/>
        <end position="64"/>
    </location>
</feature>
<evidence type="ECO:0000259" key="12">
    <source>
        <dbReference type="Pfam" id="PF23339"/>
    </source>
</evidence>
<feature type="transmembrane region" description="Helical" evidence="6">
    <location>
        <begin position="167"/>
        <end position="184"/>
    </location>
</feature>
<evidence type="ECO:0000256" key="3">
    <source>
        <dbReference type="ARBA" id="ARBA00022989"/>
    </source>
</evidence>
<keyword evidence="3 6" id="KW-1133">Transmembrane helix</keyword>
<dbReference type="InterPro" id="IPR055362">
    <property type="entry name" value="PTHB1_pf_dom"/>
</dbReference>
<dbReference type="GO" id="GO:0034464">
    <property type="term" value="C:BBSome"/>
    <property type="evidence" value="ECO:0007669"/>
    <property type="project" value="InterPro"/>
</dbReference>
<dbReference type="InterPro" id="IPR024041">
    <property type="entry name" value="NH4_transpt_AmtB-like_dom"/>
</dbReference>
<organism evidence="13 14">
    <name type="scientific">Brachionus calyciflorus</name>
    <dbReference type="NCBI Taxonomy" id="104777"/>
    <lineage>
        <taxon>Eukaryota</taxon>
        <taxon>Metazoa</taxon>
        <taxon>Spiralia</taxon>
        <taxon>Gnathifera</taxon>
        <taxon>Rotifera</taxon>
        <taxon>Eurotatoria</taxon>
        <taxon>Monogononta</taxon>
        <taxon>Pseudotrocha</taxon>
        <taxon>Ploima</taxon>
        <taxon>Brachionidae</taxon>
        <taxon>Brachionus</taxon>
    </lineage>
</organism>
<feature type="transmembrane region" description="Helical" evidence="6">
    <location>
        <begin position="235"/>
        <end position="253"/>
    </location>
</feature>
<comment type="subcellular location">
    <subcellularLocation>
        <location evidence="1">Membrane</location>
        <topology evidence="1">Multi-pass membrane protein</topology>
    </subcellularLocation>
</comment>
<feature type="compositionally biased region" description="Basic and acidic residues" evidence="5">
    <location>
        <begin position="1326"/>
        <end position="1356"/>
    </location>
</feature>
<dbReference type="Pfam" id="PF23339">
    <property type="entry name" value="PTHB1_CtH"/>
    <property type="match status" value="1"/>
</dbReference>
<evidence type="ECO:0000256" key="4">
    <source>
        <dbReference type="ARBA" id="ARBA00023136"/>
    </source>
</evidence>
<keyword evidence="14" id="KW-1185">Reference proteome</keyword>
<dbReference type="InterPro" id="IPR029020">
    <property type="entry name" value="Ammonium/urea_transptr"/>
</dbReference>
<dbReference type="SUPFAM" id="SSF111352">
    <property type="entry name" value="Ammonium transporter"/>
    <property type="match status" value="1"/>
</dbReference>
<dbReference type="SUPFAM" id="SSF50978">
    <property type="entry name" value="WD40 repeat-like"/>
    <property type="match status" value="1"/>
</dbReference>
<accession>A0A813QPW2</accession>
<evidence type="ECO:0000259" key="10">
    <source>
        <dbReference type="Pfam" id="PF23337"/>
    </source>
</evidence>
<dbReference type="InterPro" id="IPR055364">
    <property type="entry name" value="PTHB1_CtH_dom"/>
</dbReference>
<evidence type="ECO:0000259" key="8">
    <source>
        <dbReference type="Pfam" id="PF14727"/>
    </source>
</evidence>
<reference evidence="13" key="1">
    <citation type="submission" date="2021-02" db="EMBL/GenBank/DDBJ databases">
        <authorList>
            <person name="Nowell W R."/>
        </authorList>
    </citation>
    <scope>NUCLEOTIDE SEQUENCE</scope>
    <source>
        <strain evidence="13">Ploen Becks lab</strain>
    </source>
</reference>
<dbReference type="InterPro" id="IPR026511">
    <property type="entry name" value="PTHB1"/>
</dbReference>
<feature type="transmembrane region" description="Helical" evidence="6">
    <location>
        <begin position="288"/>
        <end position="305"/>
    </location>
</feature>
<feature type="transmembrane region" description="Helical" evidence="6">
    <location>
        <begin position="12"/>
        <end position="33"/>
    </location>
</feature>
<name>A0A813QPW2_9BILA</name>
<feature type="domain" description="PTHB1 C-terminal helix bundle" evidence="12">
    <location>
        <begin position="1243"/>
        <end position="1312"/>
    </location>
</feature>
<dbReference type="Pfam" id="PF14728">
    <property type="entry name" value="PTHB1_GAE"/>
    <property type="match status" value="1"/>
</dbReference>
<evidence type="ECO:0000259" key="11">
    <source>
        <dbReference type="Pfam" id="PF23338"/>
    </source>
</evidence>
<dbReference type="EMBL" id="CAJNOC010000519">
    <property type="protein sequence ID" value="CAF0771550.1"/>
    <property type="molecule type" value="Genomic_DNA"/>
</dbReference>
<dbReference type="Pfam" id="PF23337">
    <property type="entry name" value="PTHB1_pf"/>
    <property type="match status" value="1"/>
</dbReference>
<dbReference type="GO" id="GO:0008519">
    <property type="term" value="F:ammonium channel activity"/>
    <property type="evidence" value="ECO:0007669"/>
    <property type="project" value="InterPro"/>
</dbReference>
<feature type="domain" description="PTHB1 N-terminal" evidence="8">
    <location>
        <begin position="466"/>
        <end position="844"/>
    </location>
</feature>
<feature type="transmembrane region" description="Helical" evidence="6">
    <location>
        <begin position="395"/>
        <end position="416"/>
    </location>
</feature>
<dbReference type="Proteomes" id="UP000663879">
    <property type="component" value="Unassembled WGS sequence"/>
</dbReference>
<dbReference type="InterPro" id="IPR055363">
    <property type="entry name" value="PTHB1_hp_dom"/>
</dbReference>
<gene>
    <name evidence="13" type="ORF">OXX778_LOCUS4980</name>
</gene>
<feature type="domain" description="PTHB1 hairpin" evidence="11">
    <location>
        <begin position="1135"/>
        <end position="1236"/>
    </location>
</feature>
<comment type="caution">
    <text evidence="13">The sequence shown here is derived from an EMBL/GenBank/DDBJ whole genome shotgun (WGS) entry which is preliminary data.</text>
</comment>
<dbReference type="Pfam" id="PF00909">
    <property type="entry name" value="Ammonium_transp"/>
    <property type="match status" value="1"/>
</dbReference>
<dbReference type="PANTHER" id="PTHR20991">
    <property type="entry name" value="PARATHYROID HORMONE-RESPONSIVE B1 GENE"/>
    <property type="match status" value="1"/>
</dbReference>
<evidence type="ECO:0000256" key="6">
    <source>
        <dbReference type="SAM" id="Phobius"/>
    </source>
</evidence>
<evidence type="ECO:0000256" key="1">
    <source>
        <dbReference type="ARBA" id="ARBA00004141"/>
    </source>
</evidence>
<dbReference type="InterPro" id="IPR028074">
    <property type="entry name" value="PHTB1_GAE_dom"/>
</dbReference>
<feature type="region of interest" description="Disordered" evidence="5">
    <location>
        <begin position="1321"/>
        <end position="1414"/>
    </location>
</feature>
<proteinExistence type="predicted"/>
<evidence type="ECO:0000313" key="14">
    <source>
        <dbReference type="Proteomes" id="UP000663879"/>
    </source>
</evidence>
<dbReference type="Gene3D" id="1.10.3430.10">
    <property type="entry name" value="Ammonium transporter AmtB like domains"/>
    <property type="match status" value="1"/>
</dbReference>
<evidence type="ECO:0000256" key="2">
    <source>
        <dbReference type="ARBA" id="ARBA00022692"/>
    </source>
</evidence>
<keyword evidence="2 6" id="KW-0812">Transmembrane</keyword>
<dbReference type="InterPro" id="IPR028073">
    <property type="entry name" value="PHTB1_N_dom"/>
</dbReference>
<evidence type="ECO:0000313" key="13">
    <source>
        <dbReference type="EMBL" id="CAF0771550.1"/>
    </source>
</evidence>
<feature type="compositionally biased region" description="Basic and acidic residues" evidence="5">
    <location>
        <begin position="1370"/>
        <end position="1383"/>
    </location>
</feature>
<feature type="transmembrane region" description="Helical" evidence="6">
    <location>
        <begin position="196"/>
        <end position="215"/>
    </location>
</feature>
<dbReference type="InterPro" id="IPR002229">
    <property type="entry name" value="RhesusRHD"/>
</dbReference>
<dbReference type="Pfam" id="PF23338">
    <property type="entry name" value="PTHB1_hp"/>
    <property type="match status" value="1"/>
</dbReference>
<keyword evidence="4 6" id="KW-0472">Membrane</keyword>
<dbReference type="PANTHER" id="PTHR20991:SF0">
    <property type="entry name" value="PROTEIN PTHB1"/>
    <property type="match status" value="1"/>
</dbReference>
<evidence type="ECO:0000259" key="9">
    <source>
        <dbReference type="Pfam" id="PF14728"/>
    </source>
</evidence>
<dbReference type="InterPro" id="IPR036322">
    <property type="entry name" value="WD40_repeat_dom_sf"/>
</dbReference>
<feature type="domain" description="PTHB1 platform" evidence="10">
    <location>
        <begin position="1036"/>
        <end position="1130"/>
    </location>
</feature>
<dbReference type="GO" id="GO:0005886">
    <property type="term" value="C:plasma membrane"/>
    <property type="evidence" value="ECO:0007669"/>
    <property type="project" value="InterPro"/>
</dbReference>
<feature type="domain" description="PTHB1 GAE" evidence="9">
    <location>
        <begin position="924"/>
        <end position="1010"/>
    </location>
</feature>
<evidence type="ECO:0000256" key="5">
    <source>
        <dbReference type="SAM" id="MobiDB-lite"/>
    </source>
</evidence>
<evidence type="ECO:0000259" key="7">
    <source>
        <dbReference type="Pfam" id="PF00909"/>
    </source>
</evidence>
<feature type="transmembrane region" description="Helical" evidence="6">
    <location>
        <begin position="76"/>
        <end position="93"/>
    </location>
</feature>
<dbReference type="OrthoDB" id="10262646at2759"/>
<dbReference type="Pfam" id="PF14727">
    <property type="entry name" value="PHTB1_N"/>
    <property type="match status" value="1"/>
</dbReference>
<dbReference type="GO" id="GO:0060271">
    <property type="term" value="P:cilium assembly"/>
    <property type="evidence" value="ECO:0007669"/>
    <property type="project" value="TreeGrafter"/>
</dbReference>
<feature type="domain" description="Ammonium transporter AmtB-like" evidence="7">
    <location>
        <begin position="32"/>
        <end position="435"/>
    </location>
</feature>
<protein>
    <submittedName>
        <fullName evidence="13">Uncharacterized protein</fullName>
    </submittedName>
</protein>
<sequence>MTHWLNSIGLYLIIFQIIFIVLLGVFGNFNLSLEEVSEINTFYPMFMDVHSMMFVGFGFLMTFLKRHGFSSVGYNFLIAAVVLEWASIIRGFIRMIEHKTNSFEIGVLDLLEADFCSAAILISFGAVIGKVTLSQLFVMTIIEVVIQSFNQYVCLHYIKAYDVGESIYVHVFGAYFGLGVAKALHNHKIENEKESSSYNSDLFAMIGTLFLWLYWPSFNSATAKDEGKLRSIVNTYFSITASCVMTFMISYFVEKGKLNMIHIQNATLAGGVAIGTVADMITAPVGSVIIGSFAGIVSTLGFKYLNRLLRKIYLHDTCGVHNLHGIPGVISGIAGGIMAAIASRENFNGNNLYKFYPSRVPPIGSEDYIRFGLNETEFSEGGIGRTNFEHGGYQILGLLLTLGMAIVGGLLTGFIMRLPFIYKLKENENMFEDENHWEIEDHEFLAYNLKEDKDIIENRTLRNKTMSLFKTRDIWSTSCDNDLFDQGCLKVGNVGANKKSKNSIITGSYNGYLRIYNPNFDKDLKSSDTDSMFKAHDLICEVSFPSPIIQIDIGKFISQSKKNQIAVLMPKKLAVYEVSVLNDGNVEHGNQFNLKLVYEHTLQRTAFNMCKGPFGGFSGSEPHEYICVQSIDGMLSIFEYESFSLSCFIPKTLIPMPIKYIAKTDSFVTVSSSWELEMYNYQTLATSAKTFERQTSSDNNSTVKSKRILPAYSYNLGESILDIEVFSHNNNCSILVLGERNLFCFSETCNLKFMKKFEYNPSAFCAYPIYTKDGSISQTNSLNFIITTHAKNLFVHEDVKVKWAAQLNHVPVQVCVAKIDNINGMIVTLSEDGKLDCSYLGTEPAFLNPLLKEEASKPFNFESAEKEYRALQSQIKNAIMNTGAVITKSTKTGLILNIEVPNKLDSISSNRSNLETELRDPIDSIPSITCKLSLKSMEGVQNVRVVINCKAPICAVPDNICYSSIGAVAYEQDILFYPKTKHIPASLDVSICASYVYVQNGAPRISECKFSLPLKLVMKSGLQSSKADSAEKDSKNNQIKKITIETNRPCVNLTELFPEFSSSYIPANGNVIAAQFYGHANINILIQGSKSSSNRYRLQSDNYETLWLISKEFVARLNSFYSKQSQKIEIFYQESLPTEDFRLIIDKHLEVRQQIENFKELLEKSCAQFRAVQKRMLIKFKDKSPSTLDNMDALLEATYRQIVSISDSLIQSQSELNLVTNSLNCFSSLYVLLISLAFKFSKEGLEMLESAMTTQSGDTSEYGWEEMVNAAVSSMMKIYFKNSRDTQVQTQQIKAPVDSSKLEKQLKSFVSKLEAGSSLLPSSANKEIKSDEKSTPRDQQKNEEPIKRGTLADKNRNTMGEDYEYFDSNNQKDMEKKDQEKRPFGSKKLPTFEELMASEEFKNKNDSNYELDDD</sequence>